<proteinExistence type="inferred from homology"/>
<dbReference type="InterPro" id="IPR000522">
    <property type="entry name" value="ABC_transptr_permease_BtuC"/>
</dbReference>
<dbReference type="Pfam" id="PF01032">
    <property type="entry name" value="FecCD"/>
    <property type="match status" value="2"/>
</dbReference>
<keyword evidence="5 8" id="KW-0812">Transmembrane</keyword>
<evidence type="ECO:0000256" key="5">
    <source>
        <dbReference type="ARBA" id="ARBA00022692"/>
    </source>
</evidence>
<dbReference type="SUPFAM" id="SSF81345">
    <property type="entry name" value="ABC transporter involved in vitamin B12 uptake, BtuC"/>
    <property type="match status" value="2"/>
</dbReference>
<evidence type="ECO:0000256" key="3">
    <source>
        <dbReference type="ARBA" id="ARBA00022448"/>
    </source>
</evidence>
<comment type="similarity">
    <text evidence="2">Belongs to the binding-protein-dependent transport system permease family. FecCD subfamily.</text>
</comment>
<dbReference type="Gene3D" id="1.10.3470.10">
    <property type="entry name" value="ABC transporter involved in vitamin B12 uptake, BtuC"/>
    <property type="match status" value="2"/>
</dbReference>
<evidence type="ECO:0000313" key="9">
    <source>
        <dbReference type="EMBL" id="ARD24102.1"/>
    </source>
</evidence>
<keyword evidence="7 8" id="KW-0472">Membrane</keyword>
<evidence type="ECO:0000256" key="1">
    <source>
        <dbReference type="ARBA" id="ARBA00004651"/>
    </source>
</evidence>
<dbReference type="InterPro" id="IPR037294">
    <property type="entry name" value="ABC_BtuC-like"/>
</dbReference>
<evidence type="ECO:0000256" key="8">
    <source>
        <dbReference type="SAM" id="Phobius"/>
    </source>
</evidence>
<feature type="transmembrane region" description="Helical" evidence="8">
    <location>
        <begin position="436"/>
        <end position="456"/>
    </location>
</feature>
<keyword evidence="4" id="KW-1003">Cell membrane</keyword>
<dbReference type="PANTHER" id="PTHR30472">
    <property type="entry name" value="FERRIC ENTEROBACTIN TRANSPORT SYSTEM PERMEASE PROTEIN"/>
    <property type="match status" value="1"/>
</dbReference>
<dbReference type="CDD" id="cd06550">
    <property type="entry name" value="TM_ABC_iron-siderophores_like"/>
    <property type="match status" value="2"/>
</dbReference>
<feature type="transmembrane region" description="Helical" evidence="8">
    <location>
        <begin position="406"/>
        <end position="424"/>
    </location>
</feature>
<evidence type="ECO:0000256" key="7">
    <source>
        <dbReference type="ARBA" id="ARBA00023136"/>
    </source>
</evidence>
<comment type="subcellular location">
    <subcellularLocation>
        <location evidence="1">Cell membrane</location>
        <topology evidence="1">Multi-pass membrane protein</topology>
    </subcellularLocation>
</comment>
<accession>A0ABM6JP79</accession>
<feature type="transmembrane region" description="Helical" evidence="8">
    <location>
        <begin position="282"/>
        <end position="304"/>
    </location>
</feature>
<dbReference type="RefSeq" id="WP_080917068.1">
    <property type="nucleotide sequence ID" value="NZ_CP020472.1"/>
</dbReference>
<evidence type="ECO:0000256" key="6">
    <source>
        <dbReference type="ARBA" id="ARBA00022989"/>
    </source>
</evidence>
<dbReference type="EMBL" id="CP020472">
    <property type="protein sequence ID" value="ARD24102.1"/>
    <property type="molecule type" value="Genomic_DNA"/>
</dbReference>
<feature type="transmembrane region" description="Helical" evidence="8">
    <location>
        <begin position="492"/>
        <end position="511"/>
    </location>
</feature>
<feature type="transmembrane region" description="Helical" evidence="8">
    <location>
        <begin position="310"/>
        <end position="328"/>
    </location>
</feature>
<feature type="transmembrane region" description="Helical" evidence="8">
    <location>
        <begin position="203"/>
        <end position="220"/>
    </location>
</feature>
<evidence type="ECO:0000256" key="4">
    <source>
        <dbReference type="ARBA" id="ARBA00022475"/>
    </source>
</evidence>
<evidence type="ECO:0000313" key="10">
    <source>
        <dbReference type="Proteomes" id="UP000191820"/>
    </source>
</evidence>
<keyword evidence="10" id="KW-1185">Reference proteome</keyword>
<feature type="transmembrane region" description="Helical" evidence="8">
    <location>
        <begin position="574"/>
        <end position="593"/>
    </location>
</feature>
<feature type="transmembrane region" description="Helical" evidence="8">
    <location>
        <begin position="622"/>
        <end position="639"/>
    </location>
</feature>
<feature type="transmembrane region" description="Helical" evidence="8">
    <location>
        <begin position="95"/>
        <end position="115"/>
    </location>
</feature>
<feature type="transmembrane region" description="Helical" evidence="8">
    <location>
        <begin position="462"/>
        <end position="480"/>
    </location>
</feature>
<feature type="transmembrane region" description="Helical" evidence="8">
    <location>
        <begin position="255"/>
        <end position="270"/>
    </location>
</feature>
<feature type="transmembrane region" description="Helical" evidence="8">
    <location>
        <begin position="232"/>
        <end position="249"/>
    </location>
</feature>
<keyword evidence="6 8" id="KW-1133">Transmembrane helix</keyword>
<feature type="transmembrane region" description="Helical" evidence="8">
    <location>
        <begin position="645"/>
        <end position="668"/>
    </location>
</feature>
<dbReference type="NCBIfam" id="NF007866">
    <property type="entry name" value="PRK10577.1-2"/>
    <property type="match status" value="1"/>
</dbReference>
<dbReference type="Proteomes" id="UP000191820">
    <property type="component" value="Chromosome"/>
</dbReference>
<evidence type="ECO:0000256" key="2">
    <source>
        <dbReference type="ARBA" id="ARBA00007935"/>
    </source>
</evidence>
<keyword evidence="3" id="KW-0813">Transport</keyword>
<dbReference type="PANTHER" id="PTHR30472:SF37">
    <property type="entry name" value="FE(3+) DICITRATE TRANSPORT SYSTEM PERMEASE PROTEIN FECD-RELATED"/>
    <property type="match status" value="1"/>
</dbReference>
<gene>
    <name evidence="9" type="ORF">SJ2017_3870</name>
</gene>
<feature type="transmembrane region" description="Helical" evidence="8">
    <location>
        <begin position="349"/>
        <end position="372"/>
    </location>
</feature>
<feature type="transmembrane region" description="Helical" evidence="8">
    <location>
        <begin position="66"/>
        <end position="83"/>
    </location>
</feature>
<protein>
    <submittedName>
        <fullName evidence="9">Iron-hydroxamate ABC transporter permease FhuB</fullName>
    </submittedName>
</protein>
<sequence>MSNLAMSQRYVFTFVALVLAVLMSAQIDTQILVSEQLSLLMNFSDRLTLADSFDAIMFVESQLPRIVMAIMVGAMLGLVGSLMQQLTQNPLVSPMTLGTASGAWLALVVMNVWFPSYVGDYAPIAALIGAMLTLGLVILIAGVRNLAGLPVVLAGMAVNILLGAIATAIILLNDQYAKNLFIWGAGDLAQNGWAQIQWLLPKLSVAVLIFIFAPRILALLRMGQASASARGLNIIPAILGLFAIGLWLIAASITSVGVISFIGLLAPNIARQLGARTPKDELFYSMLLGGLILVLTDALAVGLSVLTFDLVPSGTAAAFIGAPALIWFTRRKLSAQDQLSFSMPKSHYVMSQAKLMVLVAGLVLLGLFTTVFNQVTVAQDVSSAQDIIWTWAIPDAFGWQIQWPRLLTAASAGAGLAVAGVLLQRLIYNPLASPDILGISAGATLALVGGAIFVGLNIFSTAPAIAFLGSMSVLAILSVLGKRHQYAPSMLILIGIALTALIEAIVQFALAKGDETSYIILSWLAGSTYRVTPASALTLVAMVTGLIGFALVTCRWLTLISTGREFAKARGLNVPKAFVLLLSCVALLCAAVTATMGPVAFIGLLAPHMAVILGAKKVEMQLPTAAVLGAGLMVFSDWLGQNLVYPSQIAAGTIVSVVGGIYFILLLLQGRRSMN</sequence>
<feature type="transmembrane region" description="Helical" evidence="8">
    <location>
        <begin position="149"/>
        <end position="172"/>
    </location>
</feature>
<reference evidence="9 10" key="1">
    <citation type="submission" date="2017-03" db="EMBL/GenBank/DDBJ databases">
        <title>Genome sequencing of Shewanella japonica KCTC 22435.</title>
        <authorList>
            <person name="Kim K.M."/>
        </authorList>
    </citation>
    <scope>NUCLEOTIDE SEQUENCE [LARGE SCALE GENOMIC DNA]</scope>
    <source>
        <strain evidence="9 10">KCTC 22435</strain>
    </source>
</reference>
<feature type="transmembrane region" description="Helical" evidence="8">
    <location>
        <begin position="531"/>
        <end position="553"/>
    </location>
</feature>
<name>A0ABM6JP79_9GAMM</name>
<feature type="transmembrane region" description="Helical" evidence="8">
    <location>
        <begin position="599"/>
        <end position="615"/>
    </location>
</feature>
<feature type="transmembrane region" description="Helical" evidence="8">
    <location>
        <begin position="121"/>
        <end position="142"/>
    </location>
</feature>
<organism evidence="9 10">
    <name type="scientific">Shewanella japonica</name>
    <dbReference type="NCBI Taxonomy" id="93973"/>
    <lineage>
        <taxon>Bacteria</taxon>
        <taxon>Pseudomonadati</taxon>
        <taxon>Pseudomonadota</taxon>
        <taxon>Gammaproteobacteria</taxon>
        <taxon>Alteromonadales</taxon>
        <taxon>Shewanellaceae</taxon>
        <taxon>Shewanella</taxon>
    </lineage>
</organism>